<organism evidence="2 3">
    <name type="scientific">Oopsacas minuta</name>
    <dbReference type="NCBI Taxonomy" id="111878"/>
    <lineage>
        <taxon>Eukaryota</taxon>
        <taxon>Metazoa</taxon>
        <taxon>Porifera</taxon>
        <taxon>Hexactinellida</taxon>
        <taxon>Hexasterophora</taxon>
        <taxon>Lyssacinosida</taxon>
        <taxon>Leucopsacidae</taxon>
        <taxon>Oopsacas</taxon>
    </lineage>
</organism>
<protein>
    <submittedName>
        <fullName evidence="2">Uncharacterized protein</fullName>
    </submittedName>
</protein>
<reference evidence="2 3" key="1">
    <citation type="journal article" date="2023" name="BMC Biol.">
        <title>The compact genome of the sponge Oopsacas minuta (Hexactinellida) is lacking key metazoan core genes.</title>
        <authorList>
            <person name="Santini S."/>
            <person name="Schenkelaars Q."/>
            <person name="Jourda C."/>
            <person name="Duchesne M."/>
            <person name="Belahbib H."/>
            <person name="Rocher C."/>
            <person name="Selva M."/>
            <person name="Riesgo A."/>
            <person name="Vervoort M."/>
            <person name="Leys S.P."/>
            <person name="Kodjabachian L."/>
            <person name="Le Bivic A."/>
            <person name="Borchiellini C."/>
            <person name="Claverie J.M."/>
            <person name="Renard E."/>
        </authorList>
    </citation>
    <scope>NUCLEOTIDE SEQUENCE [LARGE SCALE GENOMIC DNA]</scope>
    <source>
        <strain evidence="2">SPO-2</strain>
    </source>
</reference>
<feature type="compositionally biased region" description="Basic and acidic residues" evidence="1">
    <location>
        <begin position="226"/>
        <end position="244"/>
    </location>
</feature>
<sequence length="616" mass="69268">MDNWYSREFFPPTLPVWRESDPKPFKLANLLNLTNMSDEPFSVGAGQLLMPREFSPVDIPVREIISEFIDDTQEVVGHQNDQIDTELGLKQFPLKSDKFEEVMTVERNVNQKEITSGDSTPDGHAAKVDIPENIEVFQITQMEFVNEITNKPFCSDVIPIPDTCNSETEPVGKNNRFNGPPKIPELNGSLVDTPSPLPTSYTSHSVQGKTEDDTTTVKAVPIQKQPIKEGSKKPENQIYKEKSKSTSFVSHDPVAEDDSHWKKVGDKKHKAKINKVTQPNFNNDALQVEESVLSNTKYISQSKNSAHRPKLDELDSFSINKQNVKLTPPVFIPNPQDEASIVNLDVILTEQSLEEVSNKNLKRTMLSTRKLEEATQQAKKHTWTTNPTDTLPLSFLAIESEQKKTFSESLAQAEKIRIKESQTNNQPVSVSTWARITKNLSESSDEPGSGIGETAANKRTNTKPVAPIAETDETIGVSFIKSKSEDFIKPKQKELATKLLAPRNIPDGILLSQACYEWSRKEILFLNKLVDPATVICFLQEFNELFEMTQLGSEMLGTSERTNALCKRIYEDLARIKKTKQKFTRSQENGEDWIKVSKKSGKTTKKKGKPSKSSEN</sequence>
<name>A0AAV7JBX3_9METZ</name>
<evidence type="ECO:0000313" key="2">
    <source>
        <dbReference type="EMBL" id="KAI6646262.1"/>
    </source>
</evidence>
<dbReference type="Proteomes" id="UP001165289">
    <property type="component" value="Unassembled WGS sequence"/>
</dbReference>
<feature type="compositionally biased region" description="Basic residues" evidence="1">
    <location>
        <begin position="596"/>
        <end position="610"/>
    </location>
</feature>
<gene>
    <name evidence="2" type="ORF">LOD99_9346</name>
</gene>
<evidence type="ECO:0000256" key="1">
    <source>
        <dbReference type="SAM" id="MobiDB-lite"/>
    </source>
</evidence>
<keyword evidence="3" id="KW-1185">Reference proteome</keyword>
<feature type="region of interest" description="Disordered" evidence="1">
    <location>
        <begin position="441"/>
        <end position="461"/>
    </location>
</feature>
<feature type="region of interest" description="Disordered" evidence="1">
    <location>
        <begin position="594"/>
        <end position="616"/>
    </location>
</feature>
<feature type="region of interest" description="Disordered" evidence="1">
    <location>
        <begin position="192"/>
        <end position="270"/>
    </location>
</feature>
<feature type="compositionally biased region" description="Polar residues" evidence="1">
    <location>
        <begin position="198"/>
        <end position="208"/>
    </location>
</feature>
<accession>A0AAV7JBX3</accession>
<proteinExistence type="predicted"/>
<dbReference type="EMBL" id="JAKMXF010000358">
    <property type="protein sequence ID" value="KAI6646262.1"/>
    <property type="molecule type" value="Genomic_DNA"/>
</dbReference>
<comment type="caution">
    <text evidence="2">The sequence shown here is derived from an EMBL/GenBank/DDBJ whole genome shotgun (WGS) entry which is preliminary data.</text>
</comment>
<evidence type="ECO:0000313" key="3">
    <source>
        <dbReference type="Proteomes" id="UP001165289"/>
    </source>
</evidence>
<dbReference type="AlphaFoldDB" id="A0AAV7JBX3"/>
<feature type="compositionally biased region" description="Basic and acidic residues" evidence="1">
    <location>
        <begin position="253"/>
        <end position="264"/>
    </location>
</feature>